<evidence type="ECO:0000256" key="7">
    <source>
        <dbReference type="ARBA" id="ARBA00023136"/>
    </source>
</evidence>
<comment type="similarity">
    <text evidence="12">Belongs to the phosphatidylserine decarboxylase family. PSD-B subfamily. Eukaryotic type I sub-subfamily.</text>
</comment>
<dbReference type="AlphaFoldDB" id="G8JUK5"/>
<evidence type="ECO:0000313" key="13">
    <source>
        <dbReference type="EMBL" id="AET40785.1"/>
    </source>
</evidence>
<dbReference type="GO" id="GO:0006646">
    <property type="term" value="P:phosphatidylethanolamine biosynthetic process"/>
    <property type="evidence" value="ECO:0007669"/>
    <property type="project" value="UniProtKB-UniRule"/>
</dbReference>
<keyword evidence="2 12" id="KW-0444">Lipid biosynthesis</keyword>
<name>G8JUK5_ERECY</name>
<dbReference type="GO" id="GO:0005789">
    <property type="term" value="C:endoplasmic reticulum membrane"/>
    <property type="evidence" value="ECO:0007669"/>
    <property type="project" value="EnsemblFungi"/>
</dbReference>
<keyword evidence="14" id="KW-1185">Reference proteome</keyword>
<comment type="pathway">
    <text evidence="12">Phospholipid metabolism; phosphatidylethanolamine biosynthesis; phosphatidylethanolamine from CDP-diacylglycerol: step 2/2.</text>
</comment>
<dbReference type="GO" id="GO:0005811">
    <property type="term" value="C:lipid droplet"/>
    <property type="evidence" value="ECO:0007669"/>
    <property type="project" value="EnsemblFungi"/>
</dbReference>
<feature type="active site" description="Charge relay system; for autoendoproteolytic cleavage activity" evidence="12">
    <location>
        <position position="219"/>
    </location>
</feature>
<dbReference type="PANTHER" id="PTHR10067">
    <property type="entry name" value="PHOSPHATIDYLSERINE DECARBOXYLASE"/>
    <property type="match status" value="1"/>
</dbReference>
<dbReference type="KEGG" id="erc:Ecym_6413"/>
<reference evidence="14" key="1">
    <citation type="journal article" date="2012" name="G3 (Bethesda)">
        <title>Pichia sorbitophila, an interspecies yeast hybrid reveals early steps of genome resolution following polyploidization.</title>
        <authorList>
            <person name="Leh Louis V."/>
            <person name="Despons L."/>
            <person name="Friedrich A."/>
            <person name="Martin T."/>
            <person name="Durrens P."/>
            <person name="Casaregola S."/>
            <person name="Neuveglise C."/>
            <person name="Fairhead C."/>
            <person name="Marck C."/>
            <person name="Cruz J.A."/>
            <person name="Straub M.L."/>
            <person name="Kugler V."/>
            <person name="Sacerdot C."/>
            <person name="Uzunov Z."/>
            <person name="Thierry A."/>
            <person name="Weiss S."/>
            <person name="Bleykasten C."/>
            <person name="De Montigny J."/>
            <person name="Jacques N."/>
            <person name="Jung P."/>
            <person name="Lemaire M."/>
            <person name="Mallet S."/>
            <person name="Morel G."/>
            <person name="Richard G.F."/>
            <person name="Sarkar A."/>
            <person name="Savel G."/>
            <person name="Schacherer J."/>
            <person name="Seret M.L."/>
            <person name="Talla E."/>
            <person name="Samson G."/>
            <person name="Jubin C."/>
            <person name="Poulain J."/>
            <person name="Vacherie B."/>
            <person name="Barbe V."/>
            <person name="Pelletier E."/>
            <person name="Sherman D.J."/>
            <person name="Westhof E."/>
            <person name="Weissenbach J."/>
            <person name="Baret P.V."/>
            <person name="Wincker P."/>
            <person name="Gaillardin C."/>
            <person name="Dujon B."/>
            <person name="Souciet J.L."/>
        </authorList>
    </citation>
    <scope>NUCLEOTIDE SEQUENCE [LARGE SCALE GENOMIC DNA]</scope>
    <source>
        <strain evidence="14">CBS 270.75 / DBVPG 7215 / KCTC 17166 / NRRL Y-17582</strain>
    </source>
</reference>
<dbReference type="GeneID" id="11472351"/>
<dbReference type="HOGENOM" id="CLU_029061_1_0_1"/>
<feature type="modified residue" description="Pyruvic acid (Ser); by autocatalysis" evidence="12">
    <location>
        <position position="485"/>
    </location>
</feature>
<organism evidence="13 14">
    <name type="scientific">Eremothecium cymbalariae (strain CBS 270.75 / DBVPG 7215 / KCTC 17166 / NRRL Y-17582)</name>
    <name type="common">Yeast</name>
    <dbReference type="NCBI Taxonomy" id="931890"/>
    <lineage>
        <taxon>Eukaryota</taxon>
        <taxon>Fungi</taxon>
        <taxon>Dikarya</taxon>
        <taxon>Ascomycota</taxon>
        <taxon>Saccharomycotina</taxon>
        <taxon>Saccharomycetes</taxon>
        <taxon>Saccharomycetales</taxon>
        <taxon>Saccharomycetaceae</taxon>
        <taxon>Eremothecium</taxon>
    </lineage>
</organism>
<dbReference type="OrthoDB" id="4330at2759"/>
<dbReference type="NCBIfam" id="TIGR00163">
    <property type="entry name" value="PS_decarb"/>
    <property type="match status" value="1"/>
</dbReference>
<evidence type="ECO:0000256" key="5">
    <source>
        <dbReference type="ARBA" id="ARBA00022989"/>
    </source>
</evidence>
<keyword evidence="11 12" id="KW-0670">Pyruvate</keyword>
<evidence type="ECO:0000313" key="14">
    <source>
        <dbReference type="Proteomes" id="UP000006790"/>
    </source>
</evidence>
<dbReference type="RefSeq" id="XP_003647602.1">
    <property type="nucleotide sequence ID" value="XM_003647554.1"/>
</dbReference>
<keyword evidence="12" id="KW-0865">Zymogen</keyword>
<dbReference type="FunCoup" id="G8JUK5">
    <property type="interactions" value="481"/>
</dbReference>
<keyword evidence="9 12" id="KW-0456">Lyase</keyword>
<dbReference type="Pfam" id="PF02666">
    <property type="entry name" value="PS_Dcarbxylase"/>
    <property type="match status" value="2"/>
</dbReference>
<dbReference type="EMBL" id="CP002502">
    <property type="protein sequence ID" value="AET40785.1"/>
    <property type="molecule type" value="Genomic_DNA"/>
</dbReference>
<comment type="cofactor">
    <cofactor evidence="12">
        <name>pyruvate</name>
        <dbReference type="ChEBI" id="CHEBI:15361"/>
    </cofactor>
    <text evidence="12">Binds 1 pyruvoyl group covalently per subunit.</text>
</comment>
<evidence type="ECO:0000256" key="2">
    <source>
        <dbReference type="ARBA" id="ARBA00022516"/>
    </source>
</evidence>
<keyword evidence="6 12" id="KW-0443">Lipid metabolism</keyword>
<protein>
    <recommendedName>
        <fullName evidence="12">Phosphatidylserine decarboxylase proenzyme 1, mitochondrial</fullName>
        <ecNumber evidence="12">4.1.1.65</ecNumber>
    </recommendedName>
    <component>
        <recommendedName>
            <fullName evidence="12">Phosphatidylserine decarboxylase 1 beta chain</fullName>
        </recommendedName>
    </component>
    <component>
        <recommendedName>
            <fullName evidence="12">Phosphatidylserine decarboxylase 1 alpha chain</fullName>
        </recommendedName>
    </component>
</protein>
<keyword evidence="12" id="KW-0496">Mitochondrion</keyword>
<dbReference type="GO" id="GO:0005743">
    <property type="term" value="C:mitochondrial inner membrane"/>
    <property type="evidence" value="ECO:0007669"/>
    <property type="project" value="UniProtKB-SubCell"/>
</dbReference>
<feature type="active site" description="Charge relay system; for autoendoproteolytic cleavage activity" evidence="12">
    <location>
        <position position="370"/>
    </location>
</feature>
<comment type="PTM">
    <text evidence="12">Is synthesized initially as an inactive proenzyme. Formation of the active enzyme involves a self-maturation process in which the active site pyruvoyl group is generated from an internal serine residue via an autocatalytic post-translational modification. Two non-identical subunits are generated from the proenzyme in this reaction, and the pyruvate is formed at the N-terminus of the alpha chain, which is derived from the carboxyl end of the proenzyme. The autoendoproteolytic cleavage occurs by a canonical serine protease mechanism, in which the side chain hydroxyl group of the serine supplies its oxygen atom to form the C-terminus of the beta chain, while the remainder of the serine residue undergoes an oxidative deamination to produce ammonia and the pyruvoyl prosthetic group on the alpha chain. During this reaction, the Ser that is part of the protease active site of the proenzyme becomes the pyruvoyl prosthetic group, which constitutes an essential element of the active site of the mature decarboxylase.</text>
</comment>
<feature type="active site" description="Schiff-base intermediate with substrate; via pyruvic acid; for decarboxylase activity" evidence="12">
    <location>
        <position position="485"/>
    </location>
</feature>
<dbReference type="InterPro" id="IPR003817">
    <property type="entry name" value="PS_Dcarbxylase"/>
</dbReference>
<dbReference type="GO" id="GO:0006122">
    <property type="term" value="P:mitochondrial electron transport, ubiquinol to cytochrome c"/>
    <property type="evidence" value="ECO:0007669"/>
    <property type="project" value="EnsemblFungi"/>
</dbReference>
<dbReference type="GO" id="GO:0006656">
    <property type="term" value="P:phosphatidylcholine biosynthetic process"/>
    <property type="evidence" value="ECO:0007669"/>
    <property type="project" value="EnsemblFungi"/>
</dbReference>
<feature type="chain" id="PRO_5023504501" description="Phosphatidylserine decarboxylase 1 beta chain" evidence="12">
    <location>
        <begin position="1"/>
        <end position="484"/>
    </location>
</feature>
<evidence type="ECO:0000256" key="6">
    <source>
        <dbReference type="ARBA" id="ARBA00023098"/>
    </source>
</evidence>
<sequence length="517" mass="59104">MLKSGANMLMYRNRNLRLNINITSSSSWMVARRGFNAGMRLKRKTNEFIWYSRRYYSSAKEHGEQHRQQAVRFASVSGGRNLTMTKLFVMTGVTLIFGSLIFHQQKRWEEAREGDGKDDTKHKAKIRIFNNNWFFFCYSTLPLNAMSRIWGQVNSLALPVWLRPWGYKLYSIFFGVNLEEMDDPDLTHYENLSQFFYRTIRPECRPIDDRENVIVCPSDGRVLQLGIIDSETGDVEQIKGITYSVKEFLGTHAHPMITRGSSSEALASNEGDEHKHREFARLNNIPYSLRDLIGDTPGDHTPESHIQPIQYESEGDTVLPEAKIYASKTMKLLGELSTHFVDKLTSNDPNNTQLYFAVIYLAPGDYHHYHSPVNWVCKLRRHFPGELFSVAPYFQRNFPNLFILNERVALLGHWKHGFFSMTPVGATNVGSIKLNFDKELVTNSKANRHKKPHTCYEATYETASKILGGVPLVKGEEIGGFMLGSTVVLCFEAPDNFQFDVKVGDIVKMGQSLGQIT</sequence>
<evidence type="ECO:0000256" key="10">
    <source>
        <dbReference type="ARBA" id="ARBA00023264"/>
    </source>
</evidence>
<feature type="site" description="Cleavage (non-hydrolytic); by autocatalysis" evidence="12">
    <location>
        <begin position="484"/>
        <end position="485"/>
    </location>
</feature>
<dbReference type="eggNOG" id="KOG2420">
    <property type="taxonomic scope" value="Eukaryota"/>
</dbReference>
<dbReference type="GO" id="GO:0010636">
    <property type="term" value="P:positive regulation of mitochondrial fusion"/>
    <property type="evidence" value="ECO:0007669"/>
    <property type="project" value="EnsemblFungi"/>
</dbReference>
<comment type="function">
    <text evidence="12">Catalyzes the formation of phosphatidylethanolamine (PtdEtn) from phosphatidylserine (PtdSer). Plays a central role in phospholipid metabolism and in the interorganelle trafficking of phosphatidylserine.</text>
</comment>
<comment type="pathway">
    <text evidence="1">Lipid metabolism.</text>
</comment>
<keyword evidence="4 12" id="KW-0210">Decarboxylase</keyword>
<dbReference type="STRING" id="931890.G8JUK5"/>
<evidence type="ECO:0000256" key="11">
    <source>
        <dbReference type="ARBA" id="ARBA00023317"/>
    </source>
</evidence>
<dbReference type="PANTHER" id="PTHR10067:SF6">
    <property type="entry name" value="PHOSPHATIDYLSERINE DECARBOXYLASE PROENZYME, MITOCHONDRIAL"/>
    <property type="match status" value="1"/>
</dbReference>
<feature type="topological domain" description="Mitochondrial matrix" evidence="12">
    <location>
        <begin position="1"/>
        <end position="87"/>
    </location>
</feature>
<keyword evidence="7 12" id="KW-0472">Membrane</keyword>
<comment type="subcellular location">
    <molecule>Phosphatidylserine decarboxylase 1 alpha chain</molecule>
    <subcellularLocation>
        <location evidence="12">Mitochondrion inner membrane</location>
        <topology evidence="12">Peripheral membrane protein</topology>
        <orientation evidence="12">Intermembrane side</orientation>
    </subcellularLocation>
    <text evidence="12">Anchored to the mitochondrial inner membrane through its interaction with the integral membrane beta chain.</text>
</comment>
<evidence type="ECO:0000256" key="8">
    <source>
        <dbReference type="ARBA" id="ARBA00023209"/>
    </source>
</evidence>
<gene>
    <name evidence="12" type="primary">PSD1</name>
    <name evidence="13" type="ordered locus">Ecym_6413</name>
</gene>
<dbReference type="OMA" id="HSPASWV"/>
<dbReference type="GO" id="GO:0140042">
    <property type="term" value="P:lipid droplet formation"/>
    <property type="evidence" value="ECO:0007669"/>
    <property type="project" value="EnsemblFungi"/>
</dbReference>
<evidence type="ECO:0000256" key="3">
    <source>
        <dbReference type="ARBA" id="ARBA00022692"/>
    </source>
</evidence>
<evidence type="ECO:0000256" key="9">
    <source>
        <dbReference type="ARBA" id="ARBA00023239"/>
    </source>
</evidence>
<comment type="catalytic activity">
    <reaction evidence="12">
        <text>a 1,2-diacyl-sn-glycero-3-phospho-L-serine + H(+) = a 1,2-diacyl-sn-glycero-3-phosphoethanolamine + CO2</text>
        <dbReference type="Rhea" id="RHEA:20828"/>
        <dbReference type="ChEBI" id="CHEBI:15378"/>
        <dbReference type="ChEBI" id="CHEBI:16526"/>
        <dbReference type="ChEBI" id="CHEBI:57262"/>
        <dbReference type="ChEBI" id="CHEBI:64612"/>
        <dbReference type="EC" id="4.1.1.65"/>
    </reaction>
</comment>
<dbReference type="UniPathway" id="UPA00558">
    <property type="reaction ID" value="UER00616"/>
</dbReference>
<feature type="topological domain" description="Mitochondrial intermembrane" evidence="12">
    <location>
        <begin position="107"/>
        <end position="517"/>
    </location>
</feature>
<keyword evidence="5 12" id="KW-1133">Transmembrane helix</keyword>
<comment type="subunit">
    <text evidence="12">Heterodimer of a large membrane-associated beta subunit and a small pyruvoyl-containing alpha subunit.</text>
</comment>
<keyword evidence="12" id="KW-0999">Mitochondrion inner membrane</keyword>
<keyword evidence="8 12" id="KW-0594">Phospholipid biosynthesis</keyword>
<dbReference type="GO" id="GO:0004609">
    <property type="term" value="F:phosphatidylserine decarboxylase activity"/>
    <property type="evidence" value="ECO:0007669"/>
    <property type="project" value="UniProtKB-UniRule"/>
</dbReference>
<proteinExistence type="inferred from homology"/>
<dbReference type="EC" id="4.1.1.65" evidence="12"/>
<evidence type="ECO:0000256" key="1">
    <source>
        <dbReference type="ARBA" id="ARBA00005189"/>
    </source>
</evidence>
<feature type="active site" description="Charge relay system; for autoendoproteolytic cleavage activity" evidence="12">
    <location>
        <position position="485"/>
    </location>
</feature>
<comment type="subcellular location">
    <molecule>Phosphatidylserine decarboxylase 1 beta chain</molecule>
    <subcellularLocation>
        <location evidence="12">Mitochondrion inner membrane</location>
        <topology evidence="12">Single-pass membrane protein</topology>
        <orientation evidence="12">Intermembrane side</orientation>
    </subcellularLocation>
</comment>
<dbReference type="GO" id="GO:0016540">
    <property type="term" value="P:protein autoprocessing"/>
    <property type="evidence" value="ECO:0007669"/>
    <property type="project" value="UniProtKB-UniRule"/>
</dbReference>
<evidence type="ECO:0000256" key="4">
    <source>
        <dbReference type="ARBA" id="ARBA00022793"/>
    </source>
</evidence>
<keyword evidence="10 12" id="KW-1208">Phospholipid metabolism</keyword>
<evidence type="ECO:0000256" key="12">
    <source>
        <dbReference type="HAMAP-Rule" id="MF_03208"/>
    </source>
</evidence>
<dbReference type="GO" id="GO:0010954">
    <property type="term" value="P:positive regulation of protein processing"/>
    <property type="evidence" value="ECO:0007669"/>
    <property type="project" value="EnsemblFungi"/>
</dbReference>
<dbReference type="InterPro" id="IPR033177">
    <property type="entry name" value="PSD-B"/>
</dbReference>
<dbReference type="InterPro" id="IPR033661">
    <property type="entry name" value="PSD_type1_euk"/>
</dbReference>
<feature type="chain" id="PRO_5023504500" description="Phosphatidylserine decarboxylase 1 alpha chain" evidence="12">
    <location>
        <begin position="485"/>
        <end position="517"/>
    </location>
</feature>
<accession>G8JUK5</accession>
<keyword evidence="3 12" id="KW-0812">Transmembrane</keyword>
<dbReference type="InParanoid" id="G8JUK5"/>
<dbReference type="HAMAP" id="MF_03208">
    <property type="entry name" value="PS_decarb_PSD_B_type1_euk"/>
    <property type="match status" value="1"/>
</dbReference>
<dbReference type="Proteomes" id="UP000006790">
    <property type="component" value="Chromosome 6"/>
</dbReference>